<sequence>MTKPLNKTEAVPVIRKLLAAGVLSKVRQTPVESEWGLEGELLEAARRLHAHPEWLQWLAAAADAPPAADVQKCRDRWFQLREALADFDLAMWQAANRRGIRGDLEVECLYYQWHEKEWLEGWLQRMRELINTFHLSDRLPRRKK</sequence>
<dbReference type="Proteomes" id="UP000542342">
    <property type="component" value="Unassembled WGS sequence"/>
</dbReference>
<gene>
    <name evidence="1" type="ORF">H0921_14195</name>
</gene>
<keyword evidence="2" id="KW-1185">Reference proteome</keyword>
<organism evidence="1 2">
    <name type="scientific">Thermogemmata fonticola</name>
    <dbReference type="NCBI Taxonomy" id="2755323"/>
    <lineage>
        <taxon>Bacteria</taxon>
        <taxon>Pseudomonadati</taxon>
        <taxon>Planctomycetota</taxon>
        <taxon>Planctomycetia</taxon>
        <taxon>Gemmatales</taxon>
        <taxon>Gemmataceae</taxon>
        <taxon>Thermogemmata</taxon>
    </lineage>
</organism>
<dbReference type="RefSeq" id="WP_194539168.1">
    <property type="nucleotide sequence ID" value="NZ_JACEFB010000012.1"/>
</dbReference>
<protein>
    <submittedName>
        <fullName evidence="1">Uncharacterized protein</fullName>
    </submittedName>
</protein>
<evidence type="ECO:0000313" key="1">
    <source>
        <dbReference type="EMBL" id="MBA2227308.1"/>
    </source>
</evidence>
<proteinExistence type="predicted"/>
<name>A0A7V8VFY4_9BACT</name>
<dbReference type="AlphaFoldDB" id="A0A7V8VFY4"/>
<dbReference type="EMBL" id="JACEFB010000012">
    <property type="protein sequence ID" value="MBA2227308.1"/>
    <property type="molecule type" value="Genomic_DNA"/>
</dbReference>
<accession>A0A7V8VFY4</accession>
<comment type="caution">
    <text evidence="1">The sequence shown here is derived from an EMBL/GenBank/DDBJ whole genome shotgun (WGS) entry which is preliminary data.</text>
</comment>
<evidence type="ECO:0000313" key="2">
    <source>
        <dbReference type="Proteomes" id="UP000542342"/>
    </source>
</evidence>
<reference evidence="1 2" key="1">
    <citation type="submission" date="2020-07" db="EMBL/GenBank/DDBJ databases">
        <title>Thermogemmata thermophila gen. nov., sp. nov., a novel moderate thermophilic planctomycete from a Kamchatka hot spring.</title>
        <authorList>
            <person name="Elcheninov A.G."/>
            <person name="Podosokorskaya O.A."/>
            <person name="Kovaleva O.L."/>
            <person name="Novikov A."/>
            <person name="Bonch-Osmolovskaya E.A."/>
            <person name="Toshchakov S.V."/>
            <person name="Kublanov I.V."/>
        </authorList>
    </citation>
    <scope>NUCLEOTIDE SEQUENCE [LARGE SCALE GENOMIC DNA]</scope>
    <source>
        <strain evidence="1 2">2918</strain>
    </source>
</reference>